<dbReference type="AlphaFoldDB" id="A0A8S8XGT0"/>
<comment type="caution">
    <text evidence="3">The sequence shown here is derived from an EMBL/GenBank/DDBJ whole genome shotgun (WGS) entry which is preliminary data.</text>
</comment>
<dbReference type="InterPro" id="IPR011008">
    <property type="entry name" value="Dimeric_a/b-barrel"/>
</dbReference>
<gene>
    <name evidence="3" type="ORF">TMPK1_34480</name>
</gene>
<dbReference type="Gene3D" id="3.30.70.1060">
    <property type="entry name" value="Dimeric alpha+beta barrel"/>
    <property type="match status" value="1"/>
</dbReference>
<evidence type="ECO:0000256" key="1">
    <source>
        <dbReference type="ARBA" id="ARBA00007689"/>
    </source>
</evidence>
<evidence type="ECO:0000259" key="2">
    <source>
        <dbReference type="Pfam" id="PF03795"/>
    </source>
</evidence>
<reference evidence="3" key="1">
    <citation type="submission" date="2021-02" db="EMBL/GenBank/DDBJ databases">
        <title>Genome sequence of Rhodospirillales sp. strain TMPK1 isolated from soil.</title>
        <authorList>
            <person name="Nakai R."/>
            <person name="Kusada H."/>
            <person name="Tamaki H."/>
        </authorList>
    </citation>
    <scope>NUCLEOTIDE SEQUENCE</scope>
    <source>
        <strain evidence="3">TMPK1</strain>
    </source>
</reference>
<dbReference type="PANTHER" id="PTHR35174">
    <property type="entry name" value="BLL7171 PROTEIN-RELATED"/>
    <property type="match status" value="1"/>
</dbReference>
<dbReference type="SUPFAM" id="SSF54909">
    <property type="entry name" value="Dimeric alpha+beta barrel"/>
    <property type="match status" value="1"/>
</dbReference>
<accession>A0A8S8XGT0</accession>
<keyword evidence="4" id="KW-1185">Reference proteome</keyword>
<organism evidence="3 4">
    <name type="scientific">Roseiterribacter gracilis</name>
    <dbReference type="NCBI Taxonomy" id="2812848"/>
    <lineage>
        <taxon>Bacteria</taxon>
        <taxon>Pseudomonadati</taxon>
        <taxon>Pseudomonadota</taxon>
        <taxon>Alphaproteobacteria</taxon>
        <taxon>Rhodospirillales</taxon>
        <taxon>Roseiterribacteraceae</taxon>
        <taxon>Roseiterribacter</taxon>
    </lineage>
</organism>
<protein>
    <submittedName>
        <fullName evidence="3">Dehydrogenase</fullName>
    </submittedName>
</protein>
<evidence type="ECO:0000313" key="3">
    <source>
        <dbReference type="EMBL" id="GIL41211.1"/>
    </source>
</evidence>
<feature type="domain" description="YCII-related" evidence="2">
    <location>
        <begin position="10"/>
        <end position="99"/>
    </location>
</feature>
<comment type="similarity">
    <text evidence="1">Belongs to the YciI family.</text>
</comment>
<sequence length="123" mass="13467">MIVKGTDKSEAGCMPSLELITEMGKFNDEMKAAGVMVDGTGLKPSSKAARVVFDDAGKPSVIDGPFAETKELISGFWVIDVKSLDEAISWAKRIPQLNGQGPRNIEIRPYFEPEDFAYLAEQK</sequence>
<dbReference type="PANTHER" id="PTHR35174:SF4">
    <property type="entry name" value="BLL7163 PROTEIN"/>
    <property type="match status" value="1"/>
</dbReference>
<proteinExistence type="inferred from homology"/>
<dbReference type="InterPro" id="IPR005545">
    <property type="entry name" value="YCII"/>
</dbReference>
<evidence type="ECO:0000313" key="4">
    <source>
        <dbReference type="Proteomes" id="UP000681075"/>
    </source>
</evidence>
<name>A0A8S8XGT0_9PROT</name>
<dbReference type="Pfam" id="PF03795">
    <property type="entry name" value="YCII"/>
    <property type="match status" value="1"/>
</dbReference>
<dbReference type="EMBL" id="BOPV01000001">
    <property type="protein sequence ID" value="GIL41211.1"/>
    <property type="molecule type" value="Genomic_DNA"/>
</dbReference>
<dbReference type="Proteomes" id="UP000681075">
    <property type="component" value="Unassembled WGS sequence"/>
</dbReference>